<comment type="caution">
    <text evidence="2">The sequence shown here is derived from an EMBL/GenBank/DDBJ whole genome shotgun (WGS) entry which is preliminary data.</text>
</comment>
<gene>
    <name evidence="2" type="ORF">E5676_scaffold2277G00100</name>
    <name evidence="1" type="ORF">E6C27_scaffold131G00100</name>
</gene>
<dbReference type="Proteomes" id="UP000321393">
    <property type="component" value="Unassembled WGS sequence"/>
</dbReference>
<name>A0A5D3E030_CUCMM</name>
<accession>A0A5D3E030</accession>
<dbReference type="Proteomes" id="UP000321947">
    <property type="component" value="Unassembled WGS sequence"/>
</dbReference>
<protein>
    <submittedName>
        <fullName evidence="2">Gypsy/ty3 element polyprotein</fullName>
    </submittedName>
</protein>
<evidence type="ECO:0000313" key="1">
    <source>
        <dbReference type="EMBL" id="KAA0054103.1"/>
    </source>
</evidence>
<reference evidence="3 4" key="1">
    <citation type="submission" date="2019-08" db="EMBL/GenBank/DDBJ databases">
        <title>Draft genome sequences of two oriental melons (Cucumis melo L. var makuwa).</title>
        <authorList>
            <person name="Kwon S.-Y."/>
        </authorList>
    </citation>
    <scope>NUCLEOTIDE SEQUENCE [LARGE SCALE GENOMIC DNA]</scope>
    <source>
        <strain evidence="4">cv. Chang Bougi</strain>
        <strain evidence="3">cv. SW 3</strain>
        <tissue evidence="2">Leaf</tissue>
    </source>
</reference>
<organism evidence="2 4">
    <name type="scientific">Cucumis melo var. makuwa</name>
    <name type="common">Oriental melon</name>
    <dbReference type="NCBI Taxonomy" id="1194695"/>
    <lineage>
        <taxon>Eukaryota</taxon>
        <taxon>Viridiplantae</taxon>
        <taxon>Streptophyta</taxon>
        <taxon>Embryophyta</taxon>
        <taxon>Tracheophyta</taxon>
        <taxon>Spermatophyta</taxon>
        <taxon>Magnoliopsida</taxon>
        <taxon>eudicotyledons</taxon>
        <taxon>Gunneridae</taxon>
        <taxon>Pentapetalae</taxon>
        <taxon>rosids</taxon>
        <taxon>fabids</taxon>
        <taxon>Cucurbitales</taxon>
        <taxon>Cucurbitaceae</taxon>
        <taxon>Benincaseae</taxon>
        <taxon>Cucumis</taxon>
    </lineage>
</organism>
<evidence type="ECO:0000313" key="2">
    <source>
        <dbReference type="EMBL" id="TYK29393.1"/>
    </source>
</evidence>
<proteinExistence type="predicted"/>
<evidence type="ECO:0000313" key="4">
    <source>
        <dbReference type="Proteomes" id="UP000321947"/>
    </source>
</evidence>
<dbReference type="EMBL" id="SSTE01008862">
    <property type="protein sequence ID" value="KAA0054103.1"/>
    <property type="molecule type" value="Genomic_DNA"/>
</dbReference>
<evidence type="ECO:0000313" key="3">
    <source>
        <dbReference type="Proteomes" id="UP000321393"/>
    </source>
</evidence>
<sequence>MHTMLTAMYEDHQRQLGGLKLTEISMRKRKVRIEDVVEEEADEGETSMSIETGVGHDRIKLKKLELPIFNEEDLDGWFYRA</sequence>
<dbReference type="EMBL" id="SSTD01001735">
    <property type="protein sequence ID" value="TYK29393.1"/>
    <property type="molecule type" value="Genomic_DNA"/>
</dbReference>
<dbReference type="AlphaFoldDB" id="A0A5D3E030"/>